<name>A0ABD7HGD2_9MYCO</name>
<evidence type="ECO:0000313" key="2">
    <source>
        <dbReference type="Proteomes" id="UP000284557"/>
    </source>
</evidence>
<accession>A0ABD7HGD2</accession>
<comment type="caution">
    <text evidence="1">The sequence shown here is derived from an EMBL/GenBank/DDBJ whole genome shotgun (WGS) entry which is preliminary data.</text>
</comment>
<evidence type="ECO:0008006" key="3">
    <source>
        <dbReference type="Google" id="ProtNLM"/>
    </source>
</evidence>
<evidence type="ECO:0000313" key="1">
    <source>
        <dbReference type="EMBL" id="RIT28709.1"/>
    </source>
</evidence>
<reference evidence="1 2" key="1">
    <citation type="submission" date="2018-08" db="EMBL/GenBank/DDBJ databases">
        <title>Linezolid Resistance in Mycobacterium abscessus: MIC Distribution and Comprehensive Investigation of Resistance Mechanisms.</title>
        <authorList>
            <person name="Ye M."/>
            <person name="Xu L."/>
            <person name="Zou Y."/>
            <person name="Li B."/>
            <person name="Guo Q."/>
            <person name="Zhang Y."/>
            <person name="Zhan M."/>
            <person name="Xu B."/>
            <person name="Yu F."/>
            <person name="Zhang Z."/>
            <person name="Chu H."/>
        </authorList>
    </citation>
    <scope>NUCLEOTIDE SEQUENCE [LARGE SCALE GENOMIC DNA]</scope>
    <source>
        <strain evidence="1 2">G143</strain>
    </source>
</reference>
<dbReference type="EMBL" id="QXBN01000046">
    <property type="protein sequence ID" value="RIT28709.1"/>
    <property type="molecule type" value="Genomic_DNA"/>
</dbReference>
<dbReference type="AlphaFoldDB" id="A0ABD7HGD2"/>
<gene>
    <name evidence="1" type="ORF">D2E76_26915</name>
</gene>
<organism evidence="1 2">
    <name type="scientific">Mycobacteroides abscessus</name>
    <dbReference type="NCBI Taxonomy" id="36809"/>
    <lineage>
        <taxon>Bacteria</taxon>
        <taxon>Bacillati</taxon>
        <taxon>Actinomycetota</taxon>
        <taxon>Actinomycetes</taxon>
        <taxon>Mycobacteriales</taxon>
        <taxon>Mycobacteriaceae</taxon>
        <taxon>Mycobacteroides</taxon>
    </lineage>
</organism>
<dbReference type="RefSeq" id="WP_119596604.1">
    <property type="nucleotide sequence ID" value="NZ_QXBN01000046.1"/>
</dbReference>
<proteinExistence type="predicted"/>
<dbReference type="Proteomes" id="UP000284557">
    <property type="component" value="Unassembled WGS sequence"/>
</dbReference>
<sequence length="70" mass="7910">MPQNSVSSAGSTSITAEYLRPRAAAVYINSTVAALATWRYRNIGPKYVKRGRSIWYRRADLDTWLSDESI</sequence>
<protein>
    <recommendedName>
        <fullName evidence="3">Helix-turn-helix domain-containing protein</fullName>
    </recommendedName>
</protein>